<sequence>MGEELGEALIDVHRSPLIELDVLDDSVVDQALRHVFKGSDSGPVAGFTASI</sequence>
<evidence type="ECO:0000313" key="1">
    <source>
        <dbReference type="EMBL" id="MBB6475836.1"/>
    </source>
</evidence>
<comment type="caution">
    <text evidence="1">The sequence shown here is derived from an EMBL/GenBank/DDBJ whole genome shotgun (WGS) entry which is preliminary data.</text>
</comment>
<keyword evidence="2" id="KW-1185">Reference proteome</keyword>
<accession>A0A7X0MAC2</accession>
<organism evidence="1 2">
    <name type="scientific">Sphaerisporangium rubeum</name>
    <dbReference type="NCBI Taxonomy" id="321317"/>
    <lineage>
        <taxon>Bacteria</taxon>
        <taxon>Bacillati</taxon>
        <taxon>Actinomycetota</taxon>
        <taxon>Actinomycetes</taxon>
        <taxon>Streptosporangiales</taxon>
        <taxon>Streptosporangiaceae</taxon>
        <taxon>Sphaerisporangium</taxon>
    </lineage>
</organism>
<evidence type="ECO:0008006" key="3">
    <source>
        <dbReference type="Google" id="ProtNLM"/>
    </source>
</evidence>
<dbReference type="Proteomes" id="UP000555564">
    <property type="component" value="Unassembled WGS sequence"/>
</dbReference>
<dbReference type="AlphaFoldDB" id="A0A7X0MAC2"/>
<proteinExistence type="predicted"/>
<dbReference type="EMBL" id="JACHIU010000001">
    <property type="protein sequence ID" value="MBB6475836.1"/>
    <property type="molecule type" value="Genomic_DNA"/>
</dbReference>
<gene>
    <name evidence="1" type="ORF">BJ992_005267</name>
</gene>
<reference evidence="1 2" key="1">
    <citation type="submission" date="2020-08" db="EMBL/GenBank/DDBJ databases">
        <title>Sequencing the genomes of 1000 actinobacteria strains.</title>
        <authorList>
            <person name="Klenk H.-P."/>
        </authorList>
    </citation>
    <scope>NUCLEOTIDE SEQUENCE [LARGE SCALE GENOMIC DNA]</scope>
    <source>
        <strain evidence="1 2">DSM 44936</strain>
    </source>
</reference>
<protein>
    <recommendedName>
        <fullName evidence="3">FXSXX-COOH protein</fullName>
    </recommendedName>
</protein>
<evidence type="ECO:0000313" key="2">
    <source>
        <dbReference type="Proteomes" id="UP000555564"/>
    </source>
</evidence>
<name>A0A7X0MAC2_9ACTN</name>
<dbReference type="RefSeq" id="WP_184985455.1">
    <property type="nucleotide sequence ID" value="NZ_BAAALO010000019.1"/>
</dbReference>